<organism evidence="1">
    <name type="scientific">Dendroctonus ponderosae</name>
    <name type="common">Mountain pine beetle</name>
    <dbReference type="NCBI Taxonomy" id="77166"/>
    <lineage>
        <taxon>Eukaryota</taxon>
        <taxon>Metazoa</taxon>
        <taxon>Ecdysozoa</taxon>
        <taxon>Arthropoda</taxon>
        <taxon>Hexapoda</taxon>
        <taxon>Insecta</taxon>
        <taxon>Pterygota</taxon>
        <taxon>Neoptera</taxon>
        <taxon>Endopterygota</taxon>
        <taxon>Coleoptera</taxon>
        <taxon>Polyphaga</taxon>
        <taxon>Cucujiformia</taxon>
        <taxon>Curculionidae</taxon>
        <taxon>Scolytinae</taxon>
        <taxon>Dendroctonus</taxon>
    </lineage>
</organism>
<evidence type="ECO:0000313" key="3">
    <source>
        <dbReference type="Proteomes" id="UP000030742"/>
    </source>
</evidence>
<accession>N6UMJ6</accession>
<evidence type="ECO:0000313" key="1">
    <source>
        <dbReference type="EMBL" id="ENN79947.1"/>
    </source>
</evidence>
<dbReference type="EMBL" id="KB740625">
    <property type="protein sequence ID" value="ENN79947.1"/>
    <property type="molecule type" value="Genomic_DNA"/>
</dbReference>
<dbReference type="OMA" id="NCPARSP"/>
<gene>
    <name evidence="2" type="ORF">D910_04694</name>
    <name evidence="1" type="ORF">YQE_03619</name>
</gene>
<dbReference type="InterPro" id="IPR036397">
    <property type="entry name" value="RNaseH_sf"/>
</dbReference>
<reference evidence="1 3" key="1">
    <citation type="journal article" date="2013" name="Genome Biol.">
        <title>Draft genome of the mountain pine beetle, Dendroctonus ponderosae Hopkins, a major forest pest.</title>
        <authorList>
            <person name="Keeling C.I."/>
            <person name="Yuen M.M."/>
            <person name="Liao N.Y."/>
            <person name="Docking T.R."/>
            <person name="Chan S.K."/>
            <person name="Taylor G.A."/>
            <person name="Palmquist D.L."/>
            <person name="Jackman S.D."/>
            <person name="Nguyen A."/>
            <person name="Li M."/>
            <person name="Henderson H."/>
            <person name="Janes J.K."/>
            <person name="Zhao Y."/>
            <person name="Pandoh P."/>
            <person name="Moore R."/>
            <person name="Sperling F.A."/>
            <person name="Huber D.P."/>
            <person name="Birol I."/>
            <person name="Jones S.J."/>
            <person name="Bohlmann J."/>
        </authorList>
    </citation>
    <scope>NUCLEOTIDE SEQUENCE</scope>
</reference>
<feature type="non-terminal residue" evidence="1">
    <location>
        <position position="1"/>
    </location>
</feature>
<protein>
    <submittedName>
        <fullName evidence="1">Uncharacterized protein</fullName>
    </submittedName>
</protein>
<evidence type="ECO:0000313" key="2">
    <source>
        <dbReference type="EMBL" id="ERL87299.1"/>
    </source>
</evidence>
<dbReference type="EMBL" id="KB631929">
    <property type="protein sequence ID" value="ERL87299.1"/>
    <property type="molecule type" value="Genomic_DNA"/>
</dbReference>
<dbReference type="Proteomes" id="UP000030742">
    <property type="component" value="Unassembled WGS sequence"/>
</dbReference>
<name>N6UMJ6_DENPD</name>
<sequence length="94" mass="10967">MFFQHDGAPSQFGQPVRNWLNQHFPSRWIGRGGTLNCPARSPDLNSLDYYLWRNMSNIIYATEVDSPEELLRQKPDYKFAFAKTPTTELLFKKA</sequence>
<dbReference type="GO" id="GO:0003676">
    <property type="term" value="F:nucleic acid binding"/>
    <property type="evidence" value="ECO:0007669"/>
    <property type="project" value="InterPro"/>
</dbReference>
<proteinExistence type="predicted"/>
<dbReference type="HOGENOM" id="CLU_2388471_0_0_1"/>
<dbReference type="PANTHER" id="PTHR47326">
    <property type="entry name" value="TRANSPOSABLE ELEMENT TC3 TRANSPOSASE-LIKE PROTEIN"/>
    <property type="match status" value="1"/>
</dbReference>
<dbReference type="STRING" id="77166.N6UMJ6"/>
<dbReference type="Gene3D" id="3.30.420.10">
    <property type="entry name" value="Ribonuclease H-like superfamily/Ribonuclease H"/>
    <property type="match status" value="1"/>
</dbReference>
<dbReference type="AlphaFoldDB" id="N6UMJ6"/>
<dbReference type="PANTHER" id="PTHR47326:SF1">
    <property type="entry name" value="HTH PSQ-TYPE DOMAIN-CONTAINING PROTEIN"/>
    <property type="match status" value="1"/>
</dbReference>